<evidence type="ECO:0000313" key="1">
    <source>
        <dbReference type="EMBL" id="CAG6639957.1"/>
    </source>
</evidence>
<name>A0A8D8QZV2_9HEMI</name>
<reference evidence="1" key="1">
    <citation type="submission" date="2021-05" db="EMBL/GenBank/DDBJ databases">
        <authorList>
            <person name="Alioto T."/>
            <person name="Alioto T."/>
            <person name="Gomez Garrido J."/>
        </authorList>
    </citation>
    <scope>NUCLEOTIDE SEQUENCE</scope>
</reference>
<dbReference type="EMBL" id="HBUF01109966">
    <property type="protein sequence ID" value="CAG6639957.1"/>
    <property type="molecule type" value="Transcribed_RNA"/>
</dbReference>
<dbReference type="AlphaFoldDB" id="A0A8D8QZV2"/>
<protein>
    <submittedName>
        <fullName evidence="1">Uncharacterized protein</fullName>
    </submittedName>
</protein>
<organism evidence="1">
    <name type="scientific">Cacopsylla melanoneura</name>
    <dbReference type="NCBI Taxonomy" id="428564"/>
    <lineage>
        <taxon>Eukaryota</taxon>
        <taxon>Metazoa</taxon>
        <taxon>Ecdysozoa</taxon>
        <taxon>Arthropoda</taxon>
        <taxon>Hexapoda</taxon>
        <taxon>Insecta</taxon>
        <taxon>Pterygota</taxon>
        <taxon>Neoptera</taxon>
        <taxon>Paraneoptera</taxon>
        <taxon>Hemiptera</taxon>
        <taxon>Sternorrhyncha</taxon>
        <taxon>Psylloidea</taxon>
        <taxon>Psyllidae</taxon>
        <taxon>Psyllinae</taxon>
        <taxon>Cacopsylla</taxon>
    </lineage>
</organism>
<proteinExistence type="predicted"/>
<accession>A0A8D8QZV2</accession>
<sequence length="105" mass="11944">MNSSRFMVRLFQRSGQRKHIQDGPHSVTKLMPNSEPETYRSVKPYPIIGLFSKALYNSWSVPPNHVHKKLKVCLISSEERNEQGKTSLMHASECVLAYNGSGRNV</sequence>